<sequence length="106" mass="11345">MSKCSGIPLPNVTWWSGTKVLDSTVEERQEGGVLTTFDSTTTAATNAITTLTPISSYVTNTLHIAAVTRYHLTHNLTCRAANTPVFPPLTAPVLLTQTGKRSSQGK</sequence>
<dbReference type="Proteomes" id="UP000324222">
    <property type="component" value="Unassembled WGS sequence"/>
</dbReference>
<reference evidence="1 2" key="1">
    <citation type="submission" date="2019-05" db="EMBL/GenBank/DDBJ databases">
        <title>Another draft genome of Portunus trituberculatus and its Hox gene families provides insights of decapod evolution.</title>
        <authorList>
            <person name="Jeong J.-H."/>
            <person name="Song I."/>
            <person name="Kim S."/>
            <person name="Choi T."/>
            <person name="Kim D."/>
            <person name="Ryu S."/>
            <person name="Kim W."/>
        </authorList>
    </citation>
    <scope>NUCLEOTIDE SEQUENCE [LARGE SCALE GENOMIC DNA]</scope>
    <source>
        <tissue evidence="1">Muscle</tissue>
    </source>
</reference>
<evidence type="ECO:0000313" key="2">
    <source>
        <dbReference type="Proteomes" id="UP000324222"/>
    </source>
</evidence>
<gene>
    <name evidence="1" type="ORF">E2C01_037891</name>
</gene>
<name>A0A5B7FIE6_PORTR</name>
<dbReference type="OrthoDB" id="6355575at2759"/>
<comment type="caution">
    <text evidence="1">The sequence shown here is derived from an EMBL/GenBank/DDBJ whole genome shotgun (WGS) entry which is preliminary data.</text>
</comment>
<organism evidence="1 2">
    <name type="scientific">Portunus trituberculatus</name>
    <name type="common">Swimming crab</name>
    <name type="synonym">Neptunus trituberculatus</name>
    <dbReference type="NCBI Taxonomy" id="210409"/>
    <lineage>
        <taxon>Eukaryota</taxon>
        <taxon>Metazoa</taxon>
        <taxon>Ecdysozoa</taxon>
        <taxon>Arthropoda</taxon>
        <taxon>Crustacea</taxon>
        <taxon>Multicrustacea</taxon>
        <taxon>Malacostraca</taxon>
        <taxon>Eumalacostraca</taxon>
        <taxon>Eucarida</taxon>
        <taxon>Decapoda</taxon>
        <taxon>Pleocyemata</taxon>
        <taxon>Brachyura</taxon>
        <taxon>Eubrachyura</taxon>
        <taxon>Portunoidea</taxon>
        <taxon>Portunidae</taxon>
        <taxon>Portuninae</taxon>
        <taxon>Portunus</taxon>
    </lineage>
</organism>
<dbReference type="AlphaFoldDB" id="A0A5B7FIE6"/>
<proteinExistence type="predicted"/>
<dbReference type="EMBL" id="VSRR010006185">
    <property type="protein sequence ID" value="MPC44224.1"/>
    <property type="molecule type" value="Genomic_DNA"/>
</dbReference>
<dbReference type="Gene3D" id="2.60.40.10">
    <property type="entry name" value="Immunoglobulins"/>
    <property type="match status" value="1"/>
</dbReference>
<dbReference type="InterPro" id="IPR013783">
    <property type="entry name" value="Ig-like_fold"/>
</dbReference>
<keyword evidence="2" id="KW-1185">Reference proteome</keyword>
<evidence type="ECO:0008006" key="3">
    <source>
        <dbReference type="Google" id="ProtNLM"/>
    </source>
</evidence>
<accession>A0A5B7FIE6</accession>
<protein>
    <recommendedName>
        <fullName evidence="3">Ig-like domain-containing protein</fullName>
    </recommendedName>
</protein>
<evidence type="ECO:0000313" key="1">
    <source>
        <dbReference type="EMBL" id="MPC44224.1"/>
    </source>
</evidence>